<accession>A0ABY6LU60</accession>
<evidence type="ECO:0000259" key="1">
    <source>
        <dbReference type="Pfam" id="PF17906"/>
    </source>
</evidence>
<dbReference type="InterPro" id="IPR041426">
    <property type="entry name" value="Mos1_HTH"/>
</dbReference>
<evidence type="ECO:0000313" key="2">
    <source>
        <dbReference type="EMBL" id="UYV84794.1"/>
    </source>
</evidence>
<feature type="domain" description="Mos1 transposase HTH" evidence="1">
    <location>
        <begin position="405"/>
        <end position="453"/>
    </location>
</feature>
<proteinExistence type="predicted"/>
<dbReference type="Gene3D" id="1.10.10.1450">
    <property type="match status" value="1"/>
</dbReference>
<organism evidence="2 3">
    <name type="scientific">Cordylochernes scorpioides</name>
    <dbReference type="NCBI Taxonomy" id="51811"/>
    <lineage>
        <taxon>Eukaryota</taxon>
        <taxon>Metazoa</taxon>
        <taxon>Ecdysozoa</taxon>
        <taxon>Arthropoda</taxon>
        <taxon>Chelicerata</taxon>
        <taxon>Arachnida</taxon>
        <taxon>Pseudoscorpiones</taxon>
        <taxon>Cheliferoidea</taxon>
        <taxon>Chernetidae</taxon>
        <taxon>Cordylochernes</taxon>
    </lineage>
</organism>
<name>A0ABY6LU60_9ARAC</name>
<reference evidence="2 3" key="1">
    <citation type="submission" date="2022-03" db="EMBL/GenBank/DDBJ databases">
        <title>A chromosomal length assembly of Cordylochernes scorpioides.</title>
        <authorList>
            <person name="Zeh D."/>
            <person name="Zeh J."/>
        </authorList>
    </citation>
    <scope>NUCLEOTIDE SEQUENCE [LARGE SCALE GENOMIC DNA]</scope>
    <source>
        <strain evidence="2">IN4F17</strain>
        <tissue evidence="2">Whole Body</tissue>
    </source>
</reference>
<evidence type="ECO:0000313" key="3">
    <source>
        <dbReference type="Proteomes" id="UP001235939"/>
    </source>
</evidence>
<dbReference type="Proteomes" id="UP001235939">
    <property type="component" value="Chromosome X"/>
</dbReference>
<dbReference type="EMBL" id="CP092886">
    <property type="protein sequence ID" value="UYV84794.1"/>
    <property type="molecule type" value="Genomic_DNA"/>
</dbReference>
<sequence>MGQLALVNLVVAFGAPYPEGQERRQGVAYSFNAKAGGQPLHFYAVVEEDIGLMAVVCVAILPSFELLGGDGCNTPIRLQGVDAEHDHAFDLNTLVNDMSNPGKMDDVSGPFNQFIYRLKVMVQNKTKSRLQKNMWNLEMEKNINHLNTSVMSHGPQTNRLINSQKEDCYCSIFRTEAFLDQDRKGYIETRRKYLKLSERKRNKFNKDRQEKIKNATDPRTFWSAIATLRKRVSISGDIKIEDRYPHCLMYADDVVIIGESKINLQSKINLLKSYLDNLLVLNQIKQKITNGNPLRETTCMWIRPDDEMIITFKTFMNLPLPVPSPDEKGGGAVTNWPKTWAQLARLIVPLTIQQCWQVSLEWNVEVTNPLQGLLCAPLACSFRKIQIEENFWSPWKIAISEPKSVHLREVLLFAFNWKKSATKAHQMLEEVYGDHALAKSQCYRWFEKFQSGDFELDNEPR</sequence>
<gene>
    <name evidence="2" type="ORF">LAZ67_X003525</name>
</gene>
<protein>
    <recommendedName>
        <fullName evidence="1">Mos1 transposase HTH domain-containing protein</fullName>
    </recommendedName>
</protein>
<keyword evidence="3" id="KW-1185">Reference proteome</keyword>
<dbReference type="Pfam" id="PF17906">
    <property type="entry name" value="HTH_48"/>
    <property type="match status" value="1"/>
</dbReference>